<dbReference type="GO" id="GO:0009313">
    <property type="term" value="P:oligosaccharide catabolic process"/>
    <property type="evidence" value="ECO:0007669"/>
    <property type="project" value="TreeGrafter"/>
</dbReference>
<comment type="caution">
    <text evidence="5">The sequence shown here is derived from an EMBL/GenBank/DDBJ whole genome shotgun (WGS) entry which is preliminary data.</text>
</comment>
<dbReference type="eggNOG" id="COG0366">
    <property type="taxonomic scope" value="Bacteria"/>
</dbReference>
<keyword evidence="3" id="KW-0326">Glycosidase</keyword>
<dbReference type="GeneID" id="89588445"/>
<evidence type="ECO:0000313" key="6">
    <source>
        <dbReference type="Proteomes" id="UP000051658"/>
    </source>
</evidence>
<dbReference type="InterPro" id="IPR006047">
    <property type="entry name" value="GH13_cat_dom"/>
</dbReference>
<evidence type="ECO:0000313" key="5">
    <source>
        <dbReference type="EMBL" id="KRN57473.1"/>
    </source>
</evidence>
<proteinExistence type="inferred from homology"/>
<dbReference type="Pfam" id="PF00128">
    <property type="entry name" value="Alpha-amylase"/>
    <property type="match status" value="1"/>
</dbReference>
<dbReference type="CDD" id="cd11333">
    <property type="entry name" value="AmyAc_SI_OligoGlu_DGase"/>
    <property type="match status" value="1"/>
</dbReference>
<organism evidence="5 6">
    <name type="scientific">Carnobacterium divergens DSM 20623</name>
    <dbReference type="NCBI Taxonomy" id="1449336"/>
    <lineage>
        <taxon>Bacteria</taxon>
        <taxon>Bacillati</taxon>
        <taxon>Bacillota</taxon>
        <taxon>Bacilli</taxon>
        <taxon>Lactobacillales</taxon>
        <taxon>Carnobacteriaceae</taxon>
        <taxon>Carnobacterium</taxon>
    </lineage>
</organism>
<dbReference type="GO" id="GO:0004556">
    <property type="term" value="F:alpha-amylase activity"/>
    <property type="evidence" value="ECO:0007669"/>
    <property type="project" value="TreeGrafter"/>
</dbReference>
<dbReference type="SMART" id="SM00642">
    <property type="entry name" value="Aamy"/>
    <property type="match status" value="1"/>
</dbReference>
<dbReference type="PATRIC" id="fig|1449336.4.peg.465"/>
<keyword evidence="2" id="KW-0378">Hydrolase</keyword>
<dbReference type="FunFam" id="3.20.20.80:FF:000064">
    <property type="entry name" value="Oligo-1,6-glucosidase"/>
    <property type="match status" value="1"/>
</dbReference>
<evidence type="ECO:0000256" key="3">
    <source>
        <dbReference type="ARBA" id="ARBA00023295"/>
    </source>
</evidence>
<evidence type="ECO:0000256" key="2">
    <source>
        <dbReference type="ARBA" id="ARBA00022801"/>
    </source>
</evidence>
<dbReference type="InterPro" id="IPR013780">
    <property type="entry name" value="Glyco_hydro_b"/>
</dbReference>
<sequence>MNKQWWQSAVVYQIYPRSFQDTNDDGIGDIQGIIQRLDYIHSLGVNVIWLNPIFISPQIDNGYDISNYYRIDPIFGTMTDVEELIEKAHQLGIKIMFDFVLNHTSDQHPWFQEALHDPDSLYRDYYLWADEKETGQLPNNWASFFGGSVWEKVPDRKEYYFHLFAKEMPDLNWKNPEVRIAMLNIATFWLAKGVDAFRLDAFIHIAKEKNYPDVANVPEGELAIAEEFYSNLPEVHEYLSDFIKEVRRVKPDVFIVGEAASADVDLAVAYTDQTKDECDAVISFRHFVEDESQKDPLLPAGMQKGPLDYHVFKNVMVEWQVKLASIGGPTLYWNNHDMARIASRFGDERPEYRKNSSKMLATLMYLQKGIPFILYGEELGMLNLKMKDLAAYEDPGAVRFYEKATSIGYSDSAILEMLNSSSKDVSRGAMQWDASDYSGFSKVAPWSGVNQSKEDTVATEDIEKNSVLNYYRKMIALKKTSLFTTGVFQLQETSDEFYCYTRSIEDSTANIYCNLTDTPKQITCSKAEQAGDILLENDGNYIQNQQIHLAPYGCLVIKLKGE</sequence>
<accession>A0A0R2HXQ3</accession>
<protein>
    <submittedName>
        <fullName evidence="5">Oligo-1,6-glucosidase</fullName>
    </submittedName>
</protein>
<dbReference type="PANTHER" id="PTHR10357:SF179">
    <property type="entry name" value="NEUTRAL AND BASIC AMINO ACID TRANSPORT PROTEIN RBAT"/>
    <property type="match status" value="1"/>
</dbReference>
<dbReference type="InterPro" id="IPR045857">
    <property type="entry name" value="O16G_dom_2"/>
</dbReference>
<dbReference type="Proteomes" id="UP000051658">
    <property type="component" value="Unassembled WGS sequence"/>
</dbReference>
<dbReference type="InterPro" id="IPR017853">
    <property type="entry name" value="GH"/>
</dbReference>
<dbReference type="SUPFAM" id="SSF51445">
    <property type="entry name" value="(Trans)glycosidases"/>
    <property type="match status" value="1"/>
</dbReference>
<dbReference type="EMBL" id="JQBS01000007">
    <property type="protein sequence ID" value="KRN57473.1"/>
    <property type="molecule type" value="Genomic_DNA"/>
</dbReference>
<comment type="similarity">
    <text evidence="1">Belongs to the glycosyl hydrolase 13 family.</text>
</comment>
<dbReference type="Gene3D" id="3.90.400.10">
    <property type="entry name" value="Oligo-1,6-glucosidase, Domain 2"/>
    <property type="match status" value="1"/>
</dbReference>
<dbReference type="RefSeq" id="WP_034570713.1">
    <property type="nucleotide sequence ID" value="NZ_JQBS01000007.1"/>
</dbReference>
<dbReference type="AlphaFoldDB" id="A0A0R2HXQ3"/>
<gene>
    <name evidence="5" type="ORF">IV74_GL000458</name>
</gene>
<dbReference type="Gene3D" id="2.60.40.1180">
    <property type="entry name" value="Golgi alpha-mannosidase II"/>
    <property type="match status" value="1"/>
</dbReference>
<dbReference type="Gene3D" id="3.20.20.80">
    <property type="entry name" value="Glycosidases"/>
    <property type="match status" value="1"/>
</dbReference>
<name>A0A0R2HXQ3_CARDV</name>
<dbReference type="FunFam" id="3.90.400.10:FF:000002">
    <property type="entry name" value="Sucrose isomerase"/>
    <property type="match status" value="1"/>
</dbReference>
<feature type="domain" description="Glycosyl hydrolase family 13 catalytic" evidence="4">
    <location>
        <begin position="13"/>
        <end position="411"/>
    </location>
</feature>
<evidence type="ECO:0000259" key="4">
    <source>
        <dbReference type="SMART" id="SM00642"/>
    </source>
</evidence>
<keyword evidence="6" id="KW-1185">Reference proteome</keyword>
<evidence type="ECO:0000256" key="1">
    <source>
        <dbReference type="ARBA" id="ARBA00008061"/>
    </source>
</evidence>
<reference evidence="5 6" key="1">
    <citation type="journal article" date="2015" name="Genome Announc.">
        <title>Expanding the biotechnology potential of lactobacilli through comparative genomics of 213 strains and associated genera.</title>
        <authorList>
            <person name="Sun Z."/>
            <person name="Harris H.M."/>
            <person name="McCann A."/>
            <person name="Guo C."/>
            <person name="Argimon S."/>
            <person name="Zhang W."/>
            <person name="Yang X."/>
            <person name="Jeffery I.B."/>
            <person name="Cooney J.C."/>
            <person name="Kagawa T.F."/>
            <person name="Liu W."/>
            <person name="Song Y."/>
            <person name="Salvetti E."/>
            <person name="Wrobel A."/>
            <person name="Rasinkangas P."/>
            <person name="Parkhill J."/>
            <person name="Rea M.C."/>
            <person name="O'Sullivan O."/>
            <person name="Ritari J."/>
            <person name="Douillard F.P."/>
            <person name="Paul Ross R."/>
            <person name="Yang R."/>
            <person name="Briner A.E."/>
            <person name="Felis G.E."/>
            <person name="de Vos W.M."/>
            <person name="Barrangou R."/>
            <person name="Klaenhammer T.R."/>
            <person name="Caufield P.W."/>
            <person name="Cui Y."/>
            <person name="Zhang H."/>
            <person name="O'Toole P.W."/>
        </authorList>
    </citation>
    <scope>NUCLEOTIDE SEQUENCE [LARGE SCALE GENOMIC DNA]</scope>
    <source>
        <strain evidence="5 6">DSM 20623</strain>
    </source>
</reference>
<dbReference type="PANTHER" id="PTHR10357">
    <property type="entry name" value="ALPHA-AMYLASE FAMILY MEMBER"/>
    <property type="match status" value="1"/>
</dbReference>
<dbReference type="SUPFAM" id="SSF51011">
    <property type="entry name" value="Glycosyl hydrolase domain"/>
    <property type="match status" value="1"/>
</dbReference>